<dbReference type="SUPFAM" id="SSF54928">
    <property type="entry name" value="RNA-binding domain, RBD"/>
    <property type="match status" value="2"/>
</dbReference>
<evidence type="ECO:0000256" key="6">
    <source>
        <dbReference type="SAM" id="MobiDB-lite"/>
    </source>
</evidence>
<feature type="compositionally biased region" description="Basic and acidic residues" evidence="6">
    <location>
        <begin position="248"/>
        <end position="261"/>
    </location>
</feature>
<evidence type="ECO:0000313" key="8">
    <source>
        <dbReference type="EMBL" id="KZL82682.1"/>
    </source>
</evidence>
<evidence type="ECO:0000256" key="4">
    <source>
        <dbReference type="ARBA" id="ARBA00023242"/>
    </source>
</evidence>
<feature type="region of interest" description="Disordered" evidence="6">
    <location>
        <begin position="600"/>
        <end position="687"/>
    </location>
</feature>
<feature type="compositionally biased region" description="Basic and acidic residues" evidence="6">
    <location>
        <begin position="285"/>
        <end position="307"/>
    </location>
</feature>
<evidence type="ECO:0000259" key="7">
    <source>
        <dbReference type="PROSITE" id="PS50102"/>
    </source>
</evidence>
<feature type="compositionally biased region" description="Basic and acidic residues" evidence="6">
    <location>
        <begin position="369"/>
        <end position="379"/>
    </location>
</feature>
<feature type="compositionally biased region" description="Pro residues" evidence="6">
    <location>
        <begin position="392"/>
        <end position="402"/>
    </location>
</feature>
<comment type="caution">
    <text evidence="8">The sequence shown here is derived from an EMBL/GenBank/DDBJ whole genome shotgun (WGS) entry which is preliminary data.</text>
</comment>
<feature type="compositionally biased region" description="Low complexity" evidence="6">
    <location>
        <begin position="403"/>
        <end position="417"/>
    </location>
</feature>
<dbReference type="InterPro" id="IPR000504">
    <property type="entry name" value="RRM_dom"/>
</dbReference>
<protein>
    <submittedName>
        <fullName evidence="8">Nonsense-mediated mrna decay protein</fullName>
    </submittedName>
</protein>
<organism evidence="8 9">
    <name type="scientific">Colletotrichum incanum</name>
    <name type="common">Soybean anthracnose fungus</name>
    <dbReference type="NCBI Taxonomy" id="1573173"/>
    <lineage>
        <taxon>Eukaryota</taxon>
        <taxon>Fungi</taxon>
        <taxon>Dikarya</taxon>
        <taxon>Ascomycota</taxon>
        <taxon>Pezizomycotina</taxon>
        <taxon>Sordariomycetes</taxon>
        <taxon>Hypocreomycetidae</taxon>
        <taxon>Glomerellales</taxon>
        <taxon>Glomerellaceae</taxon>
        <taxon>Colletotrichum</taxon>
        <taxon>Colletotrichum spaethianum species complex</taxon>
    </lineage>
</organism>
<dbReference type="InterPro" id="IPR012677">
    <property type="entry name" value="Nucleotide-bd_a/b_plait_sf"/>
</dbReference>
<keyword evidence="3" id="KW-0866">Nonsense-mediated mRNA decay</keyword>
<comment type="subcellular location">
    <subcellularLocation>
        <location evidence="1">Nucleus</location>
    </subcellularLocation>
</comment>
<feature type="compositionally biased region" description="Basic residues" evidence="6">
    <location>
        <begin position="648"/>
        <end position="657"/>
    </location>
</feature>
<dbReference type="STRING" id="1573173.A0A161XZS6"/>
<dbReference type="Gene3D" id="3.30.70.330">
    <property type="match status" value="2"/>
</dbReference>
<evidence type="ECO:0000256" key="2">
    <source>
        <dbReference type="ARBA" id="ARBA00005991"/>
    </source>
</evidence>
<dbReference type="Pfam" id="PF03467">
    <property type="entry name" value="Smg4_UPF3"/>
    <property type="match status" value="1"/>
</dbReference>
<name>A0A161XZS6_COLIC</name>
<evidence type="ECO:0000256" key="5">
    <source>
        <dbReference type="PROSITE-ProRule" id="PRU00176"/>
    </source>
</evidence>
<dbReference type="GO" id="GO:0005737">
    <property type="term" value="C:cytoplasm"/>
    <property type="evidence" value="ECO:0007669"/>
    <property type="project" value="TreeGrafter"/>
</dbReference>
<feature type="non-terminal residue" evidence="8">
    <location>
        <position position="1"/>
    </location>
</feature>
<feature type="compositionally biased region" description="Low complexity" evidence="6">
    <location>
        <begin position="487"/>
        <end position="497"/>
    </location>
</feature>
<feature type="compositionally biased region" description="Low complexity" evidence="6">
    <location>
        <begin position="380"/>
        <end position="391"/>
    </location>
</feature>
<comment type="similarity">
    <text evidence="2">Belongs to the RENT3 family.</text>
</comment>
<keyword evidence="5" id="KW-0694">RNA-binding</keyword>
<dbReference type="EMBL" id="LFIW01001369">
    <property type="protein sequence ID" value="KZL82682.1"/>
    <property type="molecule type" value="Genomic_DNA"/>
</dbReference>
<keyword evidence="9" id="KW-1185">Reference proteome</keyword>
<dbReference type="InterPro" id="IPR005120">
    <property type="entry name" value="UPF3_dom"/>
</dbReference>
<feature type="compositionally biased region" description="Polar residues" evidence="6">
    <location>
        <begin position="449"/>
        <end position="458"/>
    </location>
</feature>
<feature type="region of interest" description="Disordered" evidence="6">
    <location>
        <begin position="217"/>
        <end position="536"/>
    </location>
</feature>
<feature type="compositionally biased region" description="Low complexity" evidence="6">
    <location>
        <begin position="606"/>
        <end position="643"/>
    </location>
</feature>
<dbReference type="PANTHER" id="PTHR13112">
    <property type="entry name" value="UPF3 REGULATOR OF NONSENSE TRANSCRIPTS-LIKE PROTEIN"/>
    <property type="match status" value="1"/>
</dbReference>
<dbReference type="Pfam" id="PF00076">
    <property type="entry name" value="RRM_1"/>
    <property type="match status" value="1"/>
</dbReference>
<feature type="compositionally biased region" description="Polar residues" evidence="6">
    <location>
        <begin position="663"/>
        <end position="672"/>
    </location>
</feature>
<reference evidence="8 9" key="1">
    <citation type="submission" date="2015-06" db="EMBL/GenBank/DDBJ databases">
        <title>Survival trade-offs in plant roots during colonization by closely related pathogenic and mutualistic fungi.</title>
        <authorList>
            <person name="Hacquard S."/>
            <person name="Kracher B."/>
            <person name="Hiruma K."/>
            <person name="Weinman A."/>
            <person name="Muench P."/>
            <person name="Garrido Oter R."/>
            <person name="Ver Loren van Themaat E."/>
            <person name="Dallerey J.-F."/>
            <person name="Damm U."/>
            <person name="Henrissat B."/>
            <person name="Lespinet O."/>
            <person name="Thon M."/>
            <person name="Kemen E."/>
            <person name="McHardy A.C."/>
            <person name="Schulze-Lefert P."/>
            <person name="O'Connell R.J."/>
        </authorList>
    </citation>
    <scope>NUCLEOTIDE SEQUENCE [LARGE SCALE GENOMIC DNA]</scope>
    <source>
        <strain evidence="8 9">MAFF 238704</strain>
    </source>
</reference>
<feature type="region of interest" description="Disordered" evidence="6">
    <location>
        <begin position="1"/>
        <end position="32"/>
    </location>
</feature>
<gene>
    <name evidence="8" type="ORF">CI238_07316</name>
</gene>
<evidence type="ECO:0000256" key="1">
    <source>
        <dbReference type="ARBA" id="ARBA00004123"/>
    </source>
</evidence>
<feature type="compositionally biased region" description="Polar residues" evidence="6">
    <location>
        <begin position="1"/>
        <end position="26"/>
    </location>
</feature>
<dbReference type="GO" id="GO:0005730">
    <property type="term" value="C:nucleolus"/>
    <property type="evidence" value="ECO:0007669"/>
    <property type="project" value="TreeGrafter"/>
</dbReference>
<dbReference type="GO" id="GO:0000184">
    <property type="term" value="P:nuclear-transcribed mRNA catabolic process, nonsense-mediated decay"/>
    <property type="evidence" value="ECO:0007669"/>
    <property type="project" value="UniProtKB-KW"/>
</dbReference>
<feature type="compositionally biased region" description="Polar residues" evidence="6">
    <location>
        <begin position="325"/>
        <end position="338"/>
    </location>
</feature>
<feature type="compositionally biased region" description="Polar residues" evidence="6">
    <location>
        <begin position="49"/>
        <end position="59"/>
    </location>
</feature>
<evidence type="ECO:0000256" key="3">
    <source>
        <dbReference type="ARBA" id="ARBA00023161"/>
    </source>
</evidence>
<dbReference type="InterPro" id="IPR039722">
    <property type="entry name" value="Upf3"/>
</dbReference>
<feature type="compositionally biased region" description="Basic and acidic residues" evidence="6">
    <location>
        <begin position="218"/>
        <end position="238"/>
    </location>
</feature>
<dbReference type="SMART" id="SM00360">
    <property type="entry name" value="RRM"/>
    <property type="match status" value="1"/>
</dbReference>
<feature type="compositionally biased region" description="Low complexity" evidence="6">
    <location>
        <begin position="312"/>
        <end position="324"/>
    </location>
</feature>
<dbReference type="GO" id="GO:0003729">
    <property type="term" value="F:mRNA binding"/>
    <property type="evidence" value="ECO:0007669"/>
    <property type="project" value="TreeGrafter"/>
</dbReference>
<dbReference type="GO" id="GO:0045727">
    <property type="term" value="P:positive regulation of translation"/>
    <property type="evidence" value="ECO:0007669"/>
    <property type="project" value="TreeGrafter"/>
</dbReference>
<keyword evidence="4" id="KW-0539">Nucleus</keyword>
<dbReference type="CDD" id="cd00590">
    <property type="entry name" value="RRM_SF"/>
    <property type="match status" value="1"/>
</dbReference>
<proteinExistence type="inferred from homology"/>
<feature type="domain" description="RRM" evidence="7">
    <location>
        <begin position="529"/>
        <end position="595"/>
    </location>
</feature>
<feature type="compositionally biased region" description="Basic and acidic residues" evidence="6">
    <location>
        <begin position="468"/>
        <end position="486"/>
    </location>
</feature>
<dbReference type="CDD" id="cd12455">
    <property type="entry name" value="RRM_like_Smg4_UPF3"/>
    <property type="match status" value="1"/>
</dbReference>
<sequence length="687" mass="71285">LHIACSQASRQQTITRQSDALPSASSAKHRIQPYSSHHTIFCGAMTTSGAQGASRKTNGVGSGSGQQPAADAPKSNKSRTPVEGDKVVIRRLPPGMTEQEVWNNLDDEWKAGNGLVSWHNFAQGKISQDPAKPSRPGRVYLHVLKRESLNTLSTLIQAKSWEDAKMTSNSASLVGPPVLEFAIYNKVPSGKKRTDPRQGTIDQDPEFMAFLQSLTNPEMDKENENSENKEAEESKPEAKVTTTPLIEFIKEKKANKQKEAAAAKSAKQARQESSTKGKASASAAEDSKKGKKDSKGEKSTDKPKETVKILTKKATAEAAKAAETVASQITQASSSQDAPKSRRAGIAAAARILQRDLGISPGSAHRRARLDAAKAEAEAKATTTKEAAQPAAEPPAPTPTPVAAPAQSSSAASQTSERSTTPTAPKSGRSRRGGGGKNAGASDSKGKSTEASSSNTSAPAKAPVVLLKKKDEEKNKEKGSKNDKEASSSASQSAAPATNTKSNLPAGPKSSGKGGNSKKGSAAVTPGVTRGFVKHANPSQGVTEALLKQAMEAFGTVTFVEIDKRKGFAYVDFSDHDSLVKAVAASPVQVAQGTVQVLERKEKKPAAANSNAKSEPSSANAGAASSNSAAPSASGPANTATPSDKPEHHKRTRRGRGGGKTAANASGSNSGNKDARSEPAASTAGTG</sequence>
<accession>A0A161XZS6</accession>
<dbReference type="PROSITE" id="PS50102">
    <property type="entry name" value="RRM"/>
    <property type="match status" value="1"/>
</dbReference>
<dbReference type="InterPro" id="IPR035979">
    <property type="entry name" value="RBD_domain_sf"/>
</dbReference>
<dbReference type="AlphaFoldDB" id="A0A161XZS6"/>
<dbReference type="PANTHER" id="PTHR13112:SF0">
    <property type="entry name" value="FI21285P1"/>
    <property type="match status" value="1"/>
</dbReference>
<feature type="region of interest" description="Disordered" evidence="6">
    <location>
        <begin position="49"/>
        <end position="87"/>
    </location>
</feature>
<evidence type="ECO:0000313" key="9">
    <source>
        <dbReference type="Proteomes" id="UP000076584"/>
    </source>
</evidence>
<dbReference type="Proteomes" id="UP000076584">
    <property type="component" value="Unassembled WGS sequence"/>
</dbReference>